<keyword evidence="4" id="KW-0235">DNA replication</keyword>
<accession>A0A371BEN7</accession>
<protein>
    <recommendedName>
        <fullName evidence="1">DNA-directed DNA polymerase</fullName>
        <ecNumber evidence="1">2.7.7.7</ecNumber>
    </recommendedName>
</protein>
<dbReference type="GO" id="GO:0003887">
    <property type="term" value="F:DNA-directed DNA polymerase activity"/>
    <property type="evidence" value="ECO:0007669"/>
    <property type="project" value="UniProtKB-KW"/>
</dbReference>
<dbReference type="GO" id="GO:0009360">
    <property type="term" value="C:DNA polymerase III complex"/>
    <property type="evidence" value="ECO:0007669"/>
    <property type="project" value="TreeGrafter"/>
</dbReference>
<evidence type="ECO:0000256" key="6">
    <source>
        <dbReference type="ARBA" id="ARBA00034754"/>
    </source>
</evidence>
<sequence length="342" mass="36939">MSGKRSERDFIASIKNRPDIRLFFIFGPDESAVSAIAAEMSASLGADNEAVDFDSGRLRGDPALLADEAASQSLFGGARHIRLTFNREEAFDAVENLLAAEHAGNPVIATAGDLKKTSRLRKLVEGSPRALAHICYAPTEGEALDQLLATAQAQGLRFDRTLAAQIVRYTGQDRRLAALEVEKLALYYDADQTRPATVEPAAIALLAAETAEEDVTALVNQVMAGEVRLLGREIVESRALGLDAIRIVRALQRRVALLAGLRAKVDEGGQPGSVVRGARGIFWKEQDAFVRQVQRWTSARLAGLNAHLLDLEARLMAAGGELGPVILEQELTRIARAAARSR</sequence>
<evidence type="ECO:0000256" key="7">
    <source>
        <dbReference type="ARBA" id="ARBA00049244"/>
    </source>
</evidence>
<evidence type="ECO:0000313" key="9">
    <source>
        <dbReference type="Proteomes" id="UP000263833"/>
    </source>
</evidence>
<dbReference type="Proteomes" id="UP000263833">
    <property type="component" value="Unassembled WGS sequence"/>
</dbReference>
<dbReference type="SUPFAM" id="SSF48019">
    <property type="entry name" value="post-AAA+ oligomerization domain-like"/>
    <property type="match status" value="1"/>
</dbReference>
<comment type="caution">
    <text evidence="8">The sequence shown here is derived from an EMBL/GenBank/DDBJ whole genome shotgun (WGS) entry which is preliminary data.</text>
</comment>
<evidence type="ECO:0000256" key="4">
    <source>
        <dbReference type="ARBA" id="ARBA00022705"/>
    </source>
</evidence>
<name>A0A371BEN7_9SPHN</name>
<comment type="catalytic activity">
    <reaction evidence="7">
        <text>DNA(n) + a 2'-deoxyribonucleoside 5'-triphosphate = DNA(n+1) + diphosphate</text>
        <dbReference type="Rhea" id="RHEA:22508"/>
        <dbReference type="Rhea" id="RHEA-COMP:17339"/>
        <dbReference type="Rhea" id="RHEA-COMP:17340"/>
        <dbReference type="ChEBI" id="CHEBI:33019"/>
        <dbReference type="ChEBI" id="CHEBI:61560"/>
        <dbReference type="ChEBI" id="CHEBI:173112"/>
        <dbReference type="EC" id="2.7.7.7"/>
    </reaction>
</comment>
<reference evidence="9" key="1">
    <citation type="submission" date="2018-08" db="EMBL/GenBank/DDBJ databases">
        <authorList>
            <person name="Kim S.-J."/>
            <person name="Jung G.-Y."/>
        </authorList>
    </citation>
    <scope>NUCLEOTIDE SEQUENCE [LARGE SCALE GENOMIC DNA]</scope>
    <source>
        <strain evidence="9">GY_G</strain>
    </source>
</reference>
<organism evidence="8 9">
    <name type="scientific">Sphingorhabdus pulchriflava</name>
    <dbReference type="NCBI Taxonomy" id="2292257"/>
    <lineage>
        <taxon>Bacteria</taxon>
        <taxon>Pseudomonadati</taxon>
        <taxon>Pseudomonadota</taxon>
        <taxon>Alphaproteobacteria</taxon>
        <taxon>Sphingomonadales</taxon>
        <taxon>Sphingomonadaceae</taxon>
        <taxon>Sphingorhabdus</taxon>
    </lineage>
</organism>
<dbReference type="PANTHER" id="PTHR34388">
    <property type="entry name" value="DNA POLYMERASE III SUBUNIT DELTA"/>
    <property type="match status" value="1"/>
</dbReference>
<dbReference type="PANTHER" id="PTHR34388:SF1">
    <property type="entry name" value="DNA POLYMERASE III SUBUNIT DELTA"/>
    <property type="match status" value="1"/>
</dbReference>
<proteinExistence type="inferred from homology"/>
<evidence type="ECO:0000313" key="8">
    <source>
        <dbReference type="EMBL" id="RDV05977.1"/>
    </source>
</evidence>
<dbReference type="NCBIfam" id="TIGR01128">
    <property type="entry name" value="holA"/>
    <property type="match status" value="1"/>
</dbReference>
<keyword evidence="2" id="KW-0808">Transferase</keyword>
<dbReference type="Gene3D" id="1.10.8.60">
    <property type="match status" value="1"/>
</dbReference>
<dbReference type="InterPro" id="IPR005790">
    <property type="entry name" value="DNA_polIII_delta"/>
</dbReference>
<dbReference type="AlphaFoldDB" id="A0A371BEN7"/>
<comment type="similarity">
    <text evidence="6">Belongs to the DNA polymerase HolA subunit family.</text>
</comment>
<dbReference type="InterPro" id="IPR027417">
    <property type="entry name" value="P-loop_NTPase"/>
</dbReference>
<keyword evidence="3" id="KW-0548">Nucleotidyltransferase</keyword>
<keyword evidence="9" id="KW-1185">Reference proteome</keyword>
<dbReference type="OrthoDB" id="9804983at2"/>
<dbReference type="GO" id="GO:0003677">
    <property type="term" value="F:DNA binding"/>
    <property type="evidence" value="ECO:0007669"/>
    <property type="project" value="InterPro"/>
</dbReference>
<evidence type="ECO:0000256" key="3">
    <source>
        <dbReference type="ARBA" id="ARBA00022695"/>
    </source>
</evidence>
<dbReference type="GO" id="GO:0006261">
    <property type="term" value="P:DNA-templated DNA replication"/>
    <property type="evidence" value="ECO:0007669"/>
    <property type="project" value="TreeGrafter"/>
</dbReference>
<evidence type="ECO:0000256" key="2">
    <source>
        <dbReference type="ARBA" id="ARBA00022679"/>
    </source>
</evidence>
<evidence type="ECO:0000256" key="5">
    <source>
        <dbReference type="ARBA" id="ARBA00022932"/>
    </source>
</evidence>
<dbReference type="InterPro" id="IPR008921">
    <property type="entry name" value="DNA_pol3_clamp-load_cplx_C"/>
</dbReference>
<dbReference type="SUPFAM" id="SSF52540">
    <property type="entry name" value="P-loop containing nucleoside triphosphate hydrolases"/>
    <property type="match status" value="1"/>
</dbReference>
<keyword evidence="5" id="KW-0239">DNA-directed DNA polymerase</keyword>
<evidence type="ECO:0000256" key="1">
    <source>
        <dbReference type="ARBA" id="ARBA00012417"/>
    </source>
</evidence>
<dbReference type="EMBL" id="QRGP01000001">
    <property type="protein sequence ID" value="RDV05977.1"/>
    <property type="molecule type" value="Genomic_DNA"/>
</dbReference>
<dbReference type="RefSeq" id="WP_115547538.1">
    <property type="nucleotide sequence ID" value="NZ_QRGP01000001.1"/>
</dbReference>
<gene>
    <name evidence="8" type="ORF">DXH95_00530</name>
</gene>
<dbReference type="EC" id="2.7.7.7" evidence="1"/>